<evidence type="ECO:0000256" key="1">
    <source>
        <dbReference type="ARBA" id="ARBA00022801"/>
    </source>
</evidence>
<dbReference type="EMBL" id="FZPA01000009">
    <property type="protein sequence ID" value="SNT02415.1"/>
    <property type="molecule type" value="Genomic_DNA"/>
</dbReference>
<evidence type="ECO:0000313" key="5">
    <source>
        <dbReference type="EMBL" id="SNT02415.1"/>
    </source>
</evidence>
<feature type="signal peptide" evidence="2">
    <location>
        <begin position="1"/>
        <end position="28"/>
    </location>
</feature>
<feature type="chain" id="PRO_5012218567" evidence="2">
    <location>
        <begin position="29"/>
        <end position="693"/>
    </location>
</feature>
<protein>
    <submittedName>
        <fullName evidence="5">Alpha-glucuronidase</fullName>
    </submittedName>
</protein>
<evidence type="ECO:0000256" key="2">
    <source>
        <dbReference type="SAM" id="SignalP"/>
    </source>
</evidence>
<dbReference type="RefSeq" id="WP_089216451.1">
    <property type="nucleotide sequence ID" value="NZ_FZPA01000009.1"/>
</dbReference>
<dbReference type="InterPro" id="IPR017853">
    <property type="entry name" value="GH"/>
</dbReference>
<dbReference type="Pfam" id="PF07488">
    <property type="entry name" value="Glyco_hydro_67M"/>
    <property type="match status" value="1"/>
</dbReference>
<dbReference type="Gene3D" id="3.20.20.80">
    <property type="entry name" value="Glycosidases"/>
    <property type="match status" value="1"/>
</dbReference>
<feature type="domain" description="Glycosyl hydrolase family 67 C-terminal" evidence="3">
    <location>
        <begin position="447"/>
        <end position="671"/>
    </location>
</feature>
<dbReference type="GO" id="GO:0046559">
    <property type="term" value="F:alpha-glucuronidase activity"/>
    <property type="evidence" value="ECO:0007669"/>
    <property type="project" value="InterPro"/>
</dbReference>
<dbReference type="GO" id="GO:0005576">
    <property type="term" value="C:extracellular region"/>
    <property type="evidence" value="ECO:0007669"/>
    <property type="project" value="InterPro"/>
</dbReference>
<keyword evidence="1" id="KW-0378">Hydrolase</keyword>
<keyword evidence="2" id="KW-0732">Signal</keyword>
<dbReference type="InterPro" id="IPR011099">
    <property type="entry name" value="Glyco_hydro_67_C"/>
</dbReference>
<dbReference type="GO" id="GO:0033939">
    <property type="term" value="F:xylan alpha-1,2-glucuronosidase activity"/>
    <property type="evidence" value="ECO:0007669"/>
    <property type="project" value="TreeGrafter"/>
</dbReference>
<dbReference type="PANTHER" id="PTHR39207:SF1">
    <property type="entry name" value="ALPHA-GLUCURONIDASE A"/>
    <property type="match status" value="1"/>
</dbReference>
<gene>
    <name evidence="5" type="ORF">SAMN06295955_109142</name>
</gene>
<dbReference type="GO" id="GO:0045493">
    <property type="term" value="P:xylan catabolic process"/>
    <property type="evidence" value="ECO:0007669"/>
    <property type="project" value="InterPro"/>
</dbReference>
<dbReference type="Gene3D" id="3.90.1330.10">
    <property type="entry name" value="Alpha-glucuronidase, C-terminal domain"/>
    <property type="match status" value="1"/>
</dbReference>
<dbReference type="InterPro" id="IPR029018">
    <property type="entry name" value="Hex-like_dom2"/>
</dbReference>
<dbReference type="InterPro" id="IPR037054">
    <property type="entry name" value="A-glucoronidase_C_sf"/>
</dbReference>
<dbReference type="InterPro" id="IPR011100">
    <property type="entry name" value="Glyco_hydro_67_cat"/>
</dbReference>
<accession>A0A239J9D9</accession>
<dbReference type="AlphaFoldDB" id="A0A239J9D9"/>
<proteinExistence type="predicted"/>
<sequence length="693" mass="75909">MMNGRGLVNRLAAALLALTLLPATAAHAEDGYALWLRYAPLGGDALARLQGFAPRVERASGTTGGPMLAVAEAELARGLTSLGAPAKTKGSIRLDCPRAGGDGDGSFHIRAVDARTLVIAGADHRACLYGAFALLRELSLGRDPRAIELDERPAMPLRMLDHWDNVDGSVERGYAGRSIFDWWRLPDHLDRRLIDYARANASIGIDAVAVNNVNAPAIFLEPRFIAKLRRIADAWRPYGIRVFLSARFSAPRDIGGLATADPLDPAVRRWWKAKADEIYAAIPDFGGFLVKANSEGQPGPQDYGRSHADGANMLAAALGSRGTVIWRAFVYSAEDASDRAKQAYADFVPLDGQFADNVIVQVKNGPIDFQPREPFHPIFGAMPKTRLMFEGQITKEYLGFSTHLAFLAPLWKEALDADTGRGGTVAGMVRRGGMAGVANVGSDRNWTGGHFDQANWYAFGRLAWNPSLASEAVAREWAAQTLGRDAGFLDAVTAMMLGSRQAVVDYMTPLGLAHQMGTNHHYGPAPWVCDLARPEWNPCYYSRADAHGIGFDRTASGSDALAQYAPSVADEWRDPKAMDEDYLLWFHHLPWDWRTRSGRSLWAELVHRYDRGVAAVDAMAATWDAQRSHVDAERFADVAEDLKVQQREARWWRDASIAWWQSLNGLPLPAGAAPPAHDIDHYRALAFPEAPGI</sequence>
<keyword evidence="6" id="KW-1185">Reference proteome</keyword>
<feature type="domain" description="Glycosyl hydrolase family 67 catalytic" evidence="4">
    <location>
        <begin position="142"/>
        <end position="446"/>
    </location>
</feature>
<dbReference type="Gene3D" id="3.30.379.10">
    <property type="entry name" value="Chitobiase/beta-hexosaminidase domain 2-like"/>
    <property type="match status" value="1"/>
</dbReference>
<name>A0A239J9D9_9SPHN</name>
<dbReference type="PANTHER" id="PTHR39207">
    <property type="entry name" value="ALPHA-GLUCURONIDASE A"/>
    <property type="match status" value="1"/>
</dbReference>
<dbReference type="SUPFAM" id="SSF55545">
    <property type="entry name" value="beta-N-acetylhexosaminidase-like domain"/>
    <property type="match status" value="1"/>
</dbReference>
<reference evidence="5 6" key="1">
    <citation type="submission" date="2017-06" db="EMBL/GenBank/DDBJ databases">
        <authorList>
            <person name="Kim H.J."/>
            <person name="Triplett B.A."/>
        </authorList>
    </citation>
    <scope>NUCLEOTIDE SEQUENCE [LARGE SCALE GENOMIC DNA]</scope>
    <source>
        <strain evidence="5 6">DS15</strain>
    </source>
</reference>
<evidence type="ECO:0000259" key="4">
    <source>
        <dbReference type="Pfam" id="PF07488"/>
    </source>
</evidence>
<evidence type="ECO:0000313" key="6">
    <source>
        <dbReference type="Proteomes" id="UP000198339"/>
    </source>
</evidence>
<organism evidence="5 6">
    <name type="scientific">Sphingopyxis indica</name>
    <dbReference type="NCBI Taxonomy" id="436663"/>
    <lineage>
        <taxon>Bacteria</taxon>
        <taxon>Pseudomonadati</taxon>
        <taxon>Pseudomonadota</taxon>
        <taxon>Alphaproteobacteria</taxon>
        <taxon>Sphingomonadales</taxon>
        <taxon>Sphingomonadaceae</taxon>
        <taxon>Sphingopyxis</taxon>
    </lineage>
</organism>
<evidence type="ECO:0000259" key="3">
    <source>
        <dbReference type="Pfam" id="PF07477"/>
    </source>
</evidence>
<dbReference type="SUPFAM" id="SSF51445">
    <property type="entry name" value="(Trans)glycosidases"/>
    <property type="match status" value="1"/>
</dbReference>
<dbReference type="Proteomes" id="UP000198339">
    <property type="component" value="Unassembled WGS sequence"/>
</dbReference>
<dbReference type="Pfam" id="PF07477">
    <property type="entry name" value="Glyco_hydro_67C"/>
    <property type="match status" value="1"/>
</dbReference>
<dbReference type="OrthoDB" id="339499at2"/>